<feature type="region of interest" description="Disordered" evidence="1">
    <location>
        <begin position="201"/>
        <end position="377"/>
    </location>
</feature>
<accession>A0A1B9I9R0</accession>
<gene>
    <name evidence="3" type="ORF">I206_01604</name>
    <name evidence="4" type="ORF">I206_103392</name>
</gene>
<evidence type="ECO:0000256" key="2">
    <source>
        <dbReference type="SAM" id="Phobius"/>
    </source>
</evidence>
<dbReference type="GeneID" id="30169973"/>
<feature type="transmembrane region" description="Helical" evidence="2">
    <location>
        <begin position="22"/>
        <end position="43"/>
    </location>
</feature>
<dbReference type="KEGG" id="kpin:30169973"/>
<proteinExistence type="predicted"/>
<evidence type="ECO:0000313" key="4">
    <source>
        <dbReference type="EMBL" id="WWC69453.1"/>
    </source>
</evidence>
<evidence type="ECO:0000256" key="1">
    <source>
        <dbReference type="SAM" id="MobiDB-lite"/>
    </source>
</evidence>
<dbReference type="EMBL" id="CP144522">
    <property type="protein sequence ID" value="WWC69453.1"/>
    <property type="molecule type" value="Genomic_DNA"/>
</dbReference>
<feature type="compositionally biased region" description="Acidic residues" evidence="1">
    <location>
        <begin position="133"/>
        <end position="142"/>
    </location>
</feature>
<dbReference type="RefSeq" id="XP_019013534.1">
    <property type="nucleotide sequence ID" value="XM_019153373.1"/>
</dbReference>
<feature type="compositionally biased region" description="Low complexity" evidence="1">
    <location>
        <begin position="338"/>
        <end position="350"/>
    </location>
</feature>
<keyword evidence="2" id="KW-0812">Transmembrane</keyword>
<feature type="compositionally biased region" description="Basic residues" evidence="1">
    <location>
        <begin position="319"/>
        <end position="329"/>
    </location>
</feature>
<keyword evidence="2" id="KW-0472">Membrane</keyword>
<dbReference type="AlphaFoldDB" id="A0A1B9I9R0"/>
<feature type="compositionally biased region" description="Acidic residues" evidence="1">
    <location>
        <begin position="208"/>
        <end position="225"/>
    </location>
</feature>
<feature type="region of interest" description="Disordered" evidence="1">
    <location>
        <begin position="114"/>
        <end position="158"/>
    </location>
</feature>
<organism evidence="3">
    <name type="scientific">Kwoniella pini CBS 10737</name>
    <dbReference type="NCBI Taxonomy" id="1296096"/>
    <lineage>
        <taxon>Eukaryota</taxon>
        <taxon>Fungi</taxon>
        <taxon>Dikarya</taxon>
        <taxon>Basidiomycota</taxon>
        <taxon>Agaricomycotina</taxon>
        <taxon>Tremellomycetes</taxon>
        <taxon>Tremellales</taxon>
        <taxon>Cryptococcaceae</taxon>
        <taxon>Kwoniella</taxon>
    </lineage>
</organism>
<reference evidence="4" key="4">
    <citation type="submission" date="2024-02" db="EMBL/GenBank/DDBJ databases">
        <title>Comparative genomics of Cryptococcus and Kwoniella reveals pathogenesis evolution and contrasting modes of karyotype evolution via chromosome fusion or intercentromeric recombination.</title>
        <authorList>
            <person name="Coelho M.A."/>
            <person name="David-Palma M."/>
            <person name="Shea T."/>
            <person name="Bowers K."/>
            <person name="McGinley-Smith S."/>
            <person name="Mohammad A.W."/>
            <person name="Gnirke A."/>
            <person name="Yurkov A.M."/>
            <person name="Nowrousian M."/>
            <person name="Sun S."/>
            <person name="Cuomo C.A."/>
            <person name="Heitman J."/>
        </authorList>
    </citation>
    <scope>NUCLEOTIDE SEQUENCE</scope>
    <source>
        <strain evidence="4">CBS 10737</strain>
    </source>
</reference>
<keyword evidence="5" id="KW-1185">Reference proteome</keyword>
<reference evidence="3" key="3">
    <citation type="submission" date="2016-07" db="EMBL/GenBank/DDBJ databases">
        <title>Evolution of pathogenesis and genome organization in the Tremellales.</title>
        <authorList>
            <person name="Cuomo C."/>
            <person name="Litvintseva A."/>
            <person name="Heitman J."/>
            <person name="Chen Y."/>
            <person name="Sun S."/>
            <person name="Springer D."/>
            <person name="Dromer F."/>
            <person name="Young S."/>
            <person name="Zeng Q."/>
            <person name="Chapman S."/>
            <person name="Gujja S."/>
            <person name="Saif S."/>
            <person name="Birren B."/>
        </authorList>
    </citation>
    <scope>NUCLEOTIDE SEQUENCE</scope>
    <source>
        <strain evidence="3">CBS 10737</strain>
    </source>
</reference>
<dbReference type="Proteomes" id="UP000094020">
    <property type="component" value="Chromosome 4"/>
</dbReference>
<evidence type="ECO:0000313" key="5">
    <source>
        <dbReference type="Proteomes" id="UP000094020"/>
    </source>
</evidence>
<keyword evidence="2" id="KW-1133">Transmembrane helix</keyword>
<sequence length="472" mass="53880">MFDSNIIINDSTVIITSTEPDYGFTLFSLIGIILIILHLCPWLRRKLVGAKSFSATYHEQTFEHETNRPAFHNRHNRFPINVTFDHEVHQTPVDINAQPPVYGAIGGPVWDLTDDPARDIPDNIEYDGTSGSDNDESDDEKDFDSHSTASSDTLVNGDEEFTVNSRQLMKITSLYRGQRPGDLHIQIPTADDLPQILDQPLVISPESDRDEVEDVETDGNESEETAVERPIFTPSPTLSNRYKPFTHFIRRERSSSTNTTLVNSSSSNPRGRSRWSTLETPIRSHSDHELSVDENRGRSRSRSVGENRSKSNDNIKSRSGSRSKGKGKCKGNSESRTRTRTTSGSGSGSESRNRERSDGGNSNILSELHRSESPEEIEDLEEDYLFGEELGSIKKRKRKRNERNIKRLINNENQEYLIDRQISNIYKGEETIKWRWWCRPSHEQLLSELKLQEQILAYRGFAYLIDFDTENT</sequence>
<feature type="compositionally biased region" description="Low complexity" evidence="1">
    <location>
        <begin position="255"/>
        <end position="276"/>
    </location>
</feature>
<reference evidence="3" key="1">
    <citation type="submission" date="2013-07" db="EMBL/GenBank/DDBJ databases">
        <title>The Genome Sequence of Cryptococcus pinus CBS10737.</title>
        <authorList>
            <consortium name="The Broad Institute Genome Sequencing Platform"/>
            <person name="Cuomo C."/>
            <person name="Litvintseva A."/>
            <person name="Chen Y."/>
            <person name="Heitman J."/>
            <person name="Sun S."/>
            <person name="Springer D."/>
            <person name="Dromer F."/>
            <person name="Young S.K."/>
            <person name="Zeng Q."/>
            <person name="Gargeya S."/>
            <person name="Fitzgerald M."/>
            <person name="Abouelleil A."/>
            <person name="Alvarado L."/>
            <person name="Berlin A.M."/>
            <person name="Chapman S.B."/>
            <person name="Dewar J."/>
            <person name="Goldberg J."/>
            <person name="Griggs A."/>
            <person name="Gujja S."/>
            <person name="Hansen M."/>
            <person name="Howarth C."/>
            <person name="Imamovic A."/>
            <person name="Larimer J."/>
            <person name="McCowan C."/>
            <person name="Murphy C."/>
            <person name="Pearson M."/>
            <person name="Priest M."/>
            <person name="Roberts A."/>
            <person name="Saif S."/>
            <person name="Shea T."/>
            <person name="Sykes S."/>
            <person name="Wortman J."/>
            <person name="Nusbaum C."/>
            <person name="Birren B."/>
        </authorList>
    </citation>
    <scope>NUCLEOTIDE SEQUENCE [LARGE SCALE GENOMIC DNA]</scope>
    <source>
        <strain evidence="3">CBS 10737</strain>
    </source>
</reference>
<dbReference type="EMBL" id="KI894008">
    <property type="protein sequence ID" value="OCF52315.1"/>
    <property type="molecule type" value="Genomic_DNA"/>
</dbReference>
<protein>
    <submittedName>
        <fullName evidence="3">Uncharacterized protein</fullName>
    </submittedName>
</protein>
<feature type="compositionally biased region" description="Basic and acidic residues" evidence="1">
    <location>
        <begin position="282"/>
        <end position="316"/>
    </location>
</feature>
<evidence type="ECO:0000313" key="3">
    <source>
        <dbReference type="EMBL" id="OCF52315.1"/>
    </source>
</evidence>
<name>A0A1B9I9R0_9TREE</name>
<reference evidence="4" key="2">
    <citation type="submission" date="2013-07" db="EMBL/GenBank/DDBJ databases">
        <authorList>
            <consortium name="The Broad Institute Genome Sequencing Platform"/>
            <person name="Cuomo C."/>
            <person name="Litvintseva A."/>
            <person name="Chen Y."/>
            <person name="Heitman J."/>
            <person name="Sun S."/>
            <person name="Springer D."/>
            <person name="Dromer F."/>
            <person name="Young S.K."/>
            <person name="Zeng Q."/>
            <person name="Gargeya S."/>
            <person name="Fitzgerald M."/>
            <person name="Abouelleil A."/>
            <person name="Alvarado L."/>
            <person name="Berlin A.M."/>
            <person name="Chapman S.B."/>
            <person name="Dewar J."/>
            <person name="Goldberg J."/>
            <person name="Griggs A."/>
            <person name="Gujja S."/>
            <person name="Hansen M."/>
            <person name="Howarth C."/>
            <person name="Imamovic A."/>
            <person name="Larimer J."/>
            <person name="McCowan C."/>
            <person name="Murphy C."/>
            <person name="Pearson M."/>
            <person name="Priest M."/>
            <person name="Roberts A."/>
            <person name="Saif S."/>
            <person name="Shea T."/>
            <person name="Sykes S."/>
            <person name="Wortman J."/>
            <person name="Nusbaum C."/>
            <person name="Birren B."/>
        </authorList>
    </citation>
    <scope>NUCLEOTIDE SEQUENCE</scope>
    <source>
        <strain evidence="4">CBS 10737</strain>
    </source>
</reference>